<dbReference type="GO" id="GO:0004049">
    <property type="term" value="F:anthranilate synthase activity"/>
    <property type="evidence" value="ECO:0007669"/>
    <property type="project" value="TreeGrafter"/>
</dbReference>
<evidence type="ECO:0000256" key="1">
    <source>
        <dbReference type="ARBA" id="ARBA00022962"/>
    </source>
</evidence>
<name>A0A1M6YFY9_9BACT</name>
<dbReference type="InterPro" id="IPR006221">
    <property type="entry name" value="TrpG/PapA_dom"/>
</dbReference>
<reference evidence="4" key="1">
    <citation type="submission" date="2016-11" db="EMBL/GenBank/DDBJ databases">
        <authorList>
            <person name="Varghese N."/>
            <person name="Submissions S."/>
        </authorList>
    </citation>
    <scope>NUCLEOTIDE SEQUENCE [LARGE SCALE GENOMIC DNA]</scope>
    <source>
        <strain evidence="4">DSM 16219</strain>
    </source>
</reference>
<dbReference type="PRINTS" id="PR00096">
    <property type="entry name" value="GATASE"/>
</dbReference>
<dbReference type="NCBIfam" id="TIGR00566">
    <property type="entry name" value="trpG_papA"/>
    <property type="match status" value="1"/>
</dbReference>
<dbReference type="PRINTS" id="PR00097">
    <property type="entry name" value="ANTSNTHASEII"/>
</dbReference>
<feature type="domain" description="Glutamine amidotransferase" evidence="2">
    <location>
        <begin position="4"/>
        <end position="185"/>
    </location>
</feature>
<dbReference type="GO" id="GO:0016740">
    <property type="term" value="F:transferase activity"/>
    <property type="evidence" value="ECO:0007669"/>
    <property type="project" value="UniProtKB-KW"/>
</dbReference>
<dbReference type="AlphaFoldDB" id="A0A1M6YFY9"/>
<dbReference type="Pfam" id="PF00117">
    <property type="entry name" value="GATase"/>
    <property type="match status" value="1"/>
</dbReference>
<dbReference type="InterPro" id="IPR017926">
    <property type="entry name" value="GATASE"/>
</dbReference>
<dbReference type="Proteomes" id="UP000183994">
    <property type="component" value="Unassembled WGS sequence"/>
</dbReference>
<dbReference type="EMBL" id="FQZU01000049">
    <property type="protein sequence ID" value="SHL17241.1"/>
    <property type="molecule type" value="Genomic_DNA"/>
</dbReference>
<dbReference type="STRING" id="1121393.SAMN02745216_04746"/>
<accession>A0A1M6YFY9</accession>
<dbReference type="PROSITE" id="PS51273">
    <property type="entry name" value="GATASE_TYPE_1"/>
    <property type="match status" value="1"/>
</dbReference>
<evidence type="ECO:0000313" key="3">
    <source>
        <dbReference type="EMBL" id="SHL17241.1"/>
    </source>
</evidence>
<dbReference type="OrthoDB" id="9786812at2"/>
<dbReference type="FunFam" id="3.40.50.880:FF:000003">
    <property type="entry name" value="Anthranilate synthase component II"/>
    <property type="match status" value="1"/>
</dbReference>
<evidence type="ECO:0000259" key="2">
    <source>
        <dbReference type="Pfam" id="PF00117"/>
    </source>
</evidence>
<organism evidence="3 4">
    <name type="scientific">Desulfatibacillum alkenivorans DSM 16219</name>
    <dbReference type="NCBI Taxonomy" id="1121393"/>
    <lineage>
        <taxon>Bacteria</taxon>
        <taxon>Pseudomonadati</taxon>
        <taxon>Thermodesulfobacteriota</taxon>
        <taxon>Desulfobacteria</taxon>
        <taxon>Desulfobacterales</taxon>
        <taxon>Desulfatibacillaceae</taxon>
        <taxon>Desulfatibacillum</taxon>
    </lineage>
</organism>
<keyword evidence="3" id="KW-0808">Transferase</keyword>
<dbReference type="PRINTS" id="PR00099">
    <property type="entry name" value="CPSGATASE"/>
</dbReference>
<dbReference type="GO" id="GO:0000162">
    <property type="term" value="P:L-tryptophan biosynthetic process"/>
    <property type="evidence" value="ECO:0007669"/>
    <property type="project" value="TreeGrafter"/>
</dbReference>
<dbReference type="Gene3D" id="3.40.50.880">
    <property type="match status" value="1"/>
</dbReference>
<dbReference type="PANTHER" id="PTHR43418:SF4">
    <property type="entry name" value="MULTIFUNCTIONAL TRYPTOPHAN BIOSYNTHESIS PROTEIN"/>
    <property type="match status" value="1"/>
</dbReference>
<sequence length="212" mass="23490">MRLVMIDNYDSFTFNLVQLFYEFDVQVEVYRHDETSLSHIEQRNPDAICISPGPKTPSHAGVSKEVVRHFGPRVPILGVCLGMQVINEVYGGRTPKAPVCVHGKCSMVSHKGIGVFQGLPSPFRAARYHSLCVDVHSHELEVTAISDDGVIMGVRHRVHPVHGVQFHLESFMTEFGLEMAANFLSQACGGVKIPPTGLERYPRAQGEVHVFA</sequence>
<proteinExistence type="predicted"/>
<dbReference type="CDD" id="cd01743">
    <property type="entry name" value="GATase1_Anthranilate_Synthase"/>
    <property type="match status" value="1"/>
</dbReference>
<dbReference type="SUPFAM" id="SSF52317">
    <property type="entry name" value="Class I glutamine amidotransferase-like"/>
    <property type="match status" value="1"/>
</dbReference>
<keyword evidence="4" id="KW-1185">Reference proteome</keyword>
<protein>
    <submittedName>
        <fullName evidence="3">Aminodeoxychorismate synthase, glutamine amidotransferase subunit</fullName>
    </submittedName>
</protein>
<dbReference type="InterPro" id="IPR029062">
    <property type="entry name" value="Class_I_gatase-like"/>
</dbReference>
<keyword evidence="1 3" id="KW-0315">Glutamine amidotransferase</keyword>
<evidence type="ECO:0000313" key="4">
    <source>
        <dbReference type="Proteomes" id="UP000183994"/>
    </source>
</evidence>
<gene>
    <name evidence="3" type="ORF">SAMN02745216_04746</name>
</gene>
<dbReference type="PANTHER" id="PTHR43418">
    <property type="entry name" value="MULTIFUNCTIONAL TRYPTOPHAN BIOSYNTHESIS PROTEIN-RELATED"/>
    <property type="match status" value="1"/>
</dbReference>
<dbReference type="InterPro" id="IPR050472">
    <property type="entry name" value="Anth_synth/Amidotransfase"/>
</dbReference>
<dbReference type="RefSeq" id="WP_073478728.1">
    <property type="nucleotide sequence ID" value="NZ_FQZU01000049.1"/>
</dbReference>
<dbReference type="GO" id="GO:0005829">
    <property type="term" value="C:cytosol"/>
    <property type="evidence" value="ECO:0007669"/>
    <property type="project" value="TreeGrafter"/>
</dbReference>